<gene>
    <name evidence="4" type="ORF">GCM10018980_13770</name>
</gene>
<dbReference type="InterPro" id="IPR002645">
    <property type="entry name" value="STAS_dom"/>
</dbReference>
<evidence type="ECO:0000313" key="4">
    <source>
        <dbReference type="EMBL" id="GHG39921.1"/>
    </source>
</evidence>
<comment type="similarity">
    <text evidence="1 2">Belongs to the anti-sigma-factor antagonist family.</text>
</comment>
<dbReference type="SUPFAM" id="SSF52091">
    <property type="entry name" value="SpoIIaa-like"/>
    <property type="match status" value="1"/>
</dbReference>
<sequence length="168" mass="17201">MQGFSPVAVSTAGPTGILRGILGSLPERKAQGKDRATSVDEDLVADTADATGTNEQAGPDGLSVTRSVVDGVTVVTVTGEVDHHTSGALRRALTPAEPDGARTVADLSGVPFMDSSGINVLIAGHQAHGSAGWLRLAGVRRPVLRTLEIVGLTPLLPCYPSVSDALED</sequence>
<organism evidence="4 5">
    <name type="scientific">Streptomyces capoamus</name>
    <dbReference type="NCBI Taxonomy" id="68183"/>
    <lineage>
        <taxon>Bacteria</taxon>
        <taxon>Bacillati</taxon>
        <taxon>Actinomycetota</taxon>
        <taxon>Actinomycetes</taxon>
        <taxon>Kitasatosporales</taxon>
        <taxon>Streptomycetaceae</taxon>
        <taxon>Streptomyces</taxon>
    </lineage>
</organism>
<name>A0A919C2N4_9ACTN</name>
<dbReference type="Proteomes" id="UP000619355">
    <property type="component" value="Unassembled WGS sequence"/>
</dbReference>
<accession>A0A919C2N4</accession>
<dbReference type="PANTHER" id="PTHR33495">
    <property type="entry name" value="ANTI-SIGMA FACTOR ANTAGONIST TM_1081-RELATED-RELATED"/>
    <property type="match status" value="1"/>
</dbReference>
<dbReference type="InterPro" id="IPR003658">
    <property type="entry name" value="Anti-sigma_ant"/>
</dbReference>
<dbReference type="Gene3D" id="3.30.750.24">
    <property type="entry name" value="STAS domain"/>
    <property type="match status" value="1"/>
</dbReference>
<dbReference type="PROSITE" id="PS50801">
    <property type="entry name" value="STAS"/>
    <property type="match status" value="1"/>
</dbReference>
<dbReference type="EMBL" id="BNBF01000003">
    <property type="protein sequence ID" value="GHG39921.1"/>
    <property type="molecule type" value="Genomic_DNA"/>
</dbReference>
<dbReference type="GO" id="GO:0043856">
    <property type="term" value="F:anti-sigma factor antagonist activity"/>
    <property type="evidence" value="ECO:0007669"/>
    <property type="project" value="InterPro"/>
</dbReference>
<feature type="domain" description="STAS" evidence="3">
    <location>
        <begin position="62"/>
        <end position="168"/>
    </location>
</feature>
<dbReference type="AlphaFoldDB" id="A0A919C2N4"/>
<reference evidence="5" key="1">
    <citation type="journal article" date="2019" name="Int. J. Syst. Evol. Microbiol.">
        <title>The Global Catalogue of Microorganisms (GCM) 10K type strain sequencing project: providing services to taxonomists for standard genome sequencing and annotation.</title>
        <authorList>
            <consortium name="The Broad Institute Genomics Platform"/>
            <consortium name="The Broad Institute Genome Sequencing Center for Infectious Disease"/>
            <person name="Wu L."/>
            <person name="Ma J."/>
        </authorList>
    </citation>
    <scope>NUCLEOTIDE SEQUENCE [LARGE SCALE GENOMIC DNA]</scope>
    <source>
        <strain evidence="5">JCM 4253</strain>
    </source>
</reference>
<dbReference type="Pfam" id="PF01740">
    <property type="entry name" value="STAS"/>
    <property type="match status" value="1"/>
</dbReference>
<evidence type="ECO:0000256" key="2">
    <source>
        <dbReference type="RuleBase" id="RU003749"/>
    </source>
</evidence>
<evidence type="ECO:0000256" key="1">
    <source>
        <dbReference type="ARBA" id="ARBA00009013"/>
    </source>
</evidence>
<protein>
    <recommendedName>
        <fullName evidence="2">Anti-sigma factor antagonist</fullName>
    </recommendedName>
</protein>
<dbReference type="NCBIfam" id="TIGR00377">
    <property type="entry name" value="ant_ant_sig"/>
    <property type="match status" value="1"/>
</dbReference>
<dbReference type="PANTHER" id="PTHR33495:SF2">
    <property type="entry name" value="ANTI-SIGMA FACTOR ANTAGONIST TM_1081-RELATED"/>
    <property type="match status" value="1"/>
</dbReference>
<dbReference type="CDD" id="cd07043">
    <property type="entry name" value="STAS_anti-anti-sigma_factors"/>
    <property type="match status" value="1"/>
</dbReference>
<keyword evidence="5" id="KW-1185">Reference proteome</keyword>
<proteinExistence type="inferred from homology"/>
<evidence type="ECO:0000313" key="5">
    <source>
        <dbReference type="Proteomes" id="UP000619355"/>
    </source>
</evidence>
<dbReference type="InterPro" id="IPR036513">
    <property type="entry name" value="STAS_dom_sf"/>
</dbReference>
<evidence type="ECO:0000259" key="3">
    <source>
        <dbReference type="PROSITE" id="PS50801"/>
    </source>
</evidence>
<comment type="caution">
    <text evidence="4">The sequence shown here is derived from an EMBL/GenBank/DDBJ whole genome shotgun (WGS) entry which is preliminary data.</text>
</comment>